<sequence length="65" mass="7311">MFRNKPMVLEAPDPDLWAPVLSGEDTVERAARQAAAADIADDLLAAQTPRPPLCWLAWKRREGRR</sequence>
<protein>
    <submittedName>
        <fullName evidence="1">Uncharacterized protein</fullName>
    </submittedName>
</protein>
<dbReference type="EMBL" id="JAUZMY010000037">
    <property type="protein sequence ID" value="MEE2040914.1"/>
    <property type="molecule type" value="Genomic_DNA"/>
</dbReference>
<comment type="caution">
    <text evidence="1">The sequence shown here is derived from an EMBL/GenBank/DDBJ whole genome shotgun (WGS) entry which is preliminary data.</text>
</comment>
<name>A0ABU7KF97_9ACTN</name>
<gene>
    <name evidence="1" type="ORF">Q8791_27205</name>
</gene>
<keyword evidence="2" id="KW-1185">Reference proteome</keyword>
<dbReference type="RefSeq" id="WP_330094678.1">
    <property type="nucleotide sequence ID" value="NZ_JAUZMY010000037.1"/>
</dbReference>
<evidence type="ECO:0000313" key="1">
    <source>
        <dbReference type="EMBL" id="MEE2040914.1"/>
    </source>
</evidence>
<dbReference type="Proteomes" id="UP001356095">
    <property type="component" value="Unassembled WGS sequence"/>
</dbReference>
<accession>A0ABU7KF97</accession>
<evidence type="ECO:0000313" key="2">
    <source>
        <dbReference type="Proteomes" id="UP001356095"/>
    </source>
</evidence>
<proteinExistence type="predicted"/>
<organism evidence="1 2">
    <name type="scientific">Nocardiopsis codii</name>
    <dbReference type="NCBI Taxonomy" id="3065942"/>
    <lineage>
        <taxon>Bacteria</taxon>
        <taxon>Bacillati</taxon>
        <taxon>Actinomycetota</taxon>
        <taxon>Actinomycetes</taxon>
        <taxon>Streptosporangiales</taxon>
        <taxon>Nocardiopsidaceae</taxon>
        <taxon>Nocardiopsis</taxon>
    </lineage>
</organism>
<reference evidence="1 2" key="1">
    <citation type="submission" date="2023-08" db="EMBL/GenBank/DDBJ databases">
        <authorList>
            <person name="Girao M."/>
            <person name="Carvalho M.F."/>
        </authorList>
    </citation>
    <scope>NUCLEOTIDE SEQUENCE [LARGE SCALE GENOMIC DNA]</scope>
    <source>
        <strain evidence="1 2">CT-R113</strain>
    </source>
</reference>